<keyword evidence="3" id="KW-1185">Reference proteome</keyword>
<keyword evidence="1" id="KW-0732">Signal</keyword>
<dbReference type="Gramene" id="TKW16319">
    <property type="protein sequence ID" value="TKW16319"/>
    <property type="gene ID" value="SEVIR_5G292750v2"/>
</dbReference>
<evidence type="ECO:0000313" key="2">
    <source>
        <dbReference type="EMBL" id="TKW16319.1"/>
    </source>
</evidence>
<name>A0A4U6UQU3_SETVI</name>
<protein>
    <submittedName>
        <fullName evidence="2">Uncharacterized protein</fullName>
    </submittedName>
</protein>
<dbReference type="EMBL" id="CM016556">
    <property type="protein sequence ID" value="TKW16319.1"/>
    <property type="molecule type" value="Genomic_DNA"/>
</dbReference>
<reference evidence="2" key="1">
    <citation type="submission" date="2019-03" db="EMBL/GenBank/DDBJ databases">
        <title>WGS assembly of Setaria viridis.</title>
        <authorList>
            <person name="Huang P."/>
            <person name="Jenkins J."/>
            <person name="Grimwood J."/>
            <person name="Barry K."/>
            <person name="Healey A."/>
            <person name="Mamidi S."/>
            <person name="Sreedasyam A."/>
            <person name="Shu S."/>
            <person name="Feldman M."/>
            <person name="Wu J."/>
            <person name="Yu Y."/>
            <person name="Chen C."/>
            <person name="Johnson J."/>
            <person name="Rokhsar D."/>
            <person name="Baxter I."/>
            <person name="Schmutz J."/>
            <person name="Brutnell T."/>
            <person name="Kellogg E."/>
        </authorList>
    </citation>
    <scope>NUCLEOTIDE SEQUENCE [LARGE SCALE GENOMIC DNA]</scope>
</reference>
<organism evidence="2 3">
    <name type="scientific">Setaria viridis</name>
    <name type="common">Green bristlegrass</name>
    <name type="synonym">Setaria italica subsp. viridis</name>
    <dbReference type="NCBI Taxonomy" id="4556"/>
    <lineage>
        <taxon>Eukaryota</taxon>
        <taxon>Viridiplantae</taxon>
        <taxon>Streptophyta</taxon>
        <taxon>Embryophyta</taxon>
        <taxon>Tracheophyta</taxon>
        <taxon>Spermatophyta</taxon>
        <taxon>Magnoliopsida</taxon>
        <taxon>Liliopsida</taxon>
        <taxon>Poales</taxon>
        <taxon>Poaceae</taxon>
        <taxon>PACMAD clade</taxon>
        <taxon>Panicoideae</taxon>
        <taxon>Panicodae</taxon>
        <taxon>Paniceae</taxon>
        <taxon>Cenchrinae</taxon>
        <taxon>Setaria</taxon>
    </lineage>
</organism>
<evidence type="ECO:0000256" key="1">
    <source>
        <dbReference type="SAM" id="SignalP"/>
    </source>
</evidence>
<feature type="chain" id="PRO_5020757053" evidence="1">
    <location>
        <begin position="20"/>
        <end position="56"/>
    </location>
</feature>
<feature type="signal peptide" evidence="1">
    <location>
        <begin position="1"/>
        <end position="19"/>
    </location>
</feature>
<sequence length="56" mass="6256">MHAGVLLTHRLWCCSGACAATPAFRICWPKLHEASVAVRLGRRARCSRPRRVARPC</sequence>
<proteinExistence type="predicted"/>
<evidence type="ECO:0000313" key="3">
    <source>
        <dbReference type="Proteomes" id="UP000298652"/>
    </source>
</evidence>
<dbReference type="Proteomes" id="UP000298652">
    <property type="component" value="Chromosome 5"/>
</dbReference>
<gene>
    <name evidence="2" type="ORF">SEVIR_5G292750v2</name>
</gene>
<accession>A0A4U6UQU3</accession>
<dbReference type="AlphaFoldDB" id="A0A4U6UQU3"/>